<feature type="compositionally biased region" description="Pro residues" evidence="1">
    <location>
        <begin position="792"/>
        <end position="839"/>
    </location>
</feature>
<dbReference type="RefSeq" id="WP_157913053.1">
    <property type="nucleotide sequence ID" value="NZ_LN890655.1"/>
</dbReference>
<dbReference type="PROSITE" id="PS51257">
    <property type="entry name" value="PROKAR_LIPOPROTEIN"/>
    <property type="match status" value="1"/>
</dbReference>
<evidence type="ECO:0000313" key="4">
    <source>
        <dbReference type="Proteomes" id="UP000215027"/>
    </source>
</evidence>
<dbReference type="EMBL" id="LN890655">
    <property type="protein sequence ID" value="CUS03973.2"/>
    <property type="molecule type" value="Genomic_DNA"/>
</dbReference>
<organism evidence="3 4">
    <name type="scientific">Candidatus Promineifilum breve</name>
    <dbReference type="NCBI Taxonomy" id="1806508"/>
    <lineage>
        <taxon>Bacteria</taxon>
        <taxon>Bacillati</taxon>
        <taxon>Chloroflexota</taxon>
        <taxon>Ardenticatenia</taxon>
        <taxon>Candidatus Promineifilales</taxon>
        <taxon>Candidatus Promineifilaceae</taxon>
        <taxon>Candidatus Promineifilum</taxon>
    </lineage>
</organism>
<feature type="region of interest" description="Disordered" evidence="1">
    <location>
        <begin position="777"/>
        <end position="840"/>
    </location>
</feature>
<keyword evidence="4" id="KW-1185">Reference proteome</keyword>
<feature type="chain" id="PRO_5008241757" description="Peptidase C39-like domain-containing protein" evidence="2">
    <location>
        <begin position="26"/>
        <end position="924"/>
    </location>
</feature>
<dbReference type="AlphaFoldDB" id="A0A170PGW2"/>
<evidence type="ECO:0000256" key="1">
    <source>
        <dbReference type="SAM" id="MobiDB-lite"/>
    </source>
</evidence>
<dbReference type="OrthoDB" id="5240813at2"/>
<accession>A0A170PGW2</accession>
<sequence>MKRIRQSLPLSIVTLILLAACRSQAGQAPPAALTMTATSAVVRGEESPTETAMPATTQPPRTATEVSAAGAGIIYSVPFEVRPDGFGFRNYGAGYPEGDFTIAELRAQFGDGVCARIDDDGELCIPTAEAQQWIDDRNADMAYGHCIGFTVTSYHFTQGNIQPAMFAPDADAPFDIAREAPIMRVIAANGSLYWVNSVWQSEVAGDPRAIIDALIDLGEPVDLSIFLPGLVGGHSLLAYGVAEIAPEQYHILVYDNNFPGQEAFVEVDYAANTWRYDQGAVNPDAPAVPYEGDATTQTLRFIPLSAYETATCPFCPADVEEADEGEAYTLLSFLGQGEVLVETTLGRIGQVAGALINEIPGAQFIFPRGQLSANGTPSMILPADVDLAVEFNGLERVSALGPNLSLVIDHLMPAEENNRLEVTPDEQGIDFQSGGEQSPTLNVTIRQAETAYRVTLLGGNFADGQGITIGAANDGEGLELRNRQAGLDDTTLLITRLTDEGEAIFATTALAIQEDGGVILDVGAWNGTGSLDLYADEDGDGSYDEQPDRLSNEPLVELLQNSDTTAGIVDNLAPFLGEAGMDSILMTLAEQALSGREIGEILQPLQLSNEQLVRLITVYALPVPELGELLFALRLEPERLDSVLEELALTDEAETELRASLADLALYEAIRLDWVFLNTDDLTQLIALLDERDLTAEQLTQLLARLNLSEAEIGQVLSGLQLSTANLVEIVEELGVAMPATPTPTPALIASQTVTVTITATVELISGTLTVTASPTPAITATTEVPGTPAGTPTPDPYPGELPLPTGTPAPYPYPDPYPGPQPSPTAGPSPYPGGPTPTPDFRSKAICAADDLRITAEEPTWPNDTVVEIWAGEELLLSGKIGPDGEPFVATFPGPGTWTALRLIAATEPKVVPFGTITCPVQP</sequence>
<evidence type="ECO:0000256" key="2">
    <source>
        <dbReference type="SAM" id="SignalP"/>
    </source>
</evidence>
<dbReference type="KEGG" id="pbf:CFX0092_A2095"/>
<feature type="compositionally biased region" description="Low complexity" evidence="1">
    <location>
        <begin position="777"/>
        <end position="791"/>
    </location>
</feature>
<protein>
    <recommendedName>
        <fullName evidence="5">Peptidase C39-like domain-containing protein</fullName>
    </recommendedName>
</protein>
<proteinExistence type="predicted"/>
<name>A0A170PGW2_9CHLR</name>
<evidence type="ECO:0008006" key="5">
    <source>
        <dbReference type="Google" id="ProtNLM"/>
    </source>
</evidence>
<feature type="signal peptide" evidence="2">
    <location>
        <begin position="1"/>
        <end position="25"/>
    </location>
</feature>
<keyword evidence="2" id="KW-0732">Signal</keyword>
<reference evidence="3" key="1">
    <citation type="submission" date="2016-01" db="EMBL/GenBank/DDBJ databases">
        <authorList>
            <person name="Mcilroy J.S."/>
            <person name="Karst M S."/>
            <person name="Albertsen M."/>
        </authorList>
    </citation>
    <scope>NUCLEOTIDE SEQUENCE</scope>
    <source>
        <strain evidence="3">Cfx-K</strain>
    </source>
</reference>
<evidence type="ECO:0000313" key="3">
    <source>
        <dbReference type="EMBL" id="CUS03973.2"/>
    </source>
</evidence>
<dbReference type="Proteomes" id="UP000215027">
    <property type="component" value="Chromosome I"/>
</dbReference>
<gene>
    <name evidence="3" type="ORF">CFX0092_A2095</name>
</gene>